<proteinExistence type="predicted"/>
<sequence length="175" mass="20374">MVMILDYFYSSFIESTALLIESLNTHRVNTLTELCRIERKAAASNEEELLLIRDPLTAAWTYYVTSYNLLNELRNLTPNYTFSSDLLDDAKWRVSSDPNSDRSWNYAWLVLIKIYDDKMIQTNAESEASKLEMWGGRYPEAEEAAQLAACFAYEWQEALDQMLRHWETPPTNSGY</sequence>
<organism evidence="1 2">
    <name type="scientific">Botrytis porri</name>
    <dbReference type="NCBI Taxonomy" id="87229"/>
    <lineage>
        <taxon>Eukaryota</taxon>
        <taxon>Fungi</taxon>
        <taxon>Dikarya</taxon>
        <taxon>Ascomycota</taxon>
        <taxon>Pezizomycotina</taxon>
        <taxon>Leotiomycetes</taxon>
        <taxon>Helotiales</taxon>
        <taxon>Sclerotiniaceae</taxon>
        <taxon>Botrytis</taxon>
    </lineage>
</organism>
<dbReference type="EMBL" id="PQXO01000265">
    <property type="protein sequence ID" value="TGO86922.1"/>
    <property type="molecule type" value="Genomic_DNA"/>
</dbReference>
<keyword evidence="2" id="KW-1185">Reference proteome</keyword>
<accession>A0A4Z1KQM0</accession>
<dbReference type="AlphaFoldDB" id="A0A4Z1KQM0"/>
<dbReference type="Proteomes" id="UP000297280">
    <property type="component" value="Unassembled WGS sequence"/>
</dbReference>
<reference evidence="1 2" key="1">
    <citation type="submission" date="2017-12" db="EMBL/GenBank/DDBJ databases">
        <title>Comparative genomics of Botrytis spp.</title>
        <authorList>
            <person name="Valero-Jimenez C.A."/>
            <person name="Tapia P."/>
            <person name="Veloso J."/>
            <person name="Silva-Moreno E."/>
            <person name="Staats M."/>
            <person name="Valdes J.H."/>
            <person name="Van Kan J.A.L."/>
        </authorList>
    </citation>
    <scope>NUCLEOTIDE SEQUENCE [LARGE SCALE GENOMIC DNA]</scope>
    <source>
        <strain evidence="1 2">MUCL3349</strain>
    </source>
</reference>
<evidence type="ECO:0000313" key="1">
    <source>
        <dbReference type="EMBL" id="TGO86922.1"/>
    </source>
</evidence>
<comment type="caution">
    <text evidence="1">The sequence shown here is derived from an EMBL/GenBank/DDBJ whole genome shotgun (WGS) entry which is preliminary data.</text>
</comment>
<name>A0A4Z1KQM0_9HELO</name>
<gene>
    <name evidence="1" type="ORF">BPOR_0266g00050</name>
</gene>
<protein>
    <submittedName>
        <fullName evidence="1">Uncharacterized protein</fullName>
    </submittedName>
</protein>
<evidence type="ECO:0000313" key="2">
    <source>
        <dbReference type="Proteomes" id="UP000297280"/>
    </source>
</evidence>